<dbReference type="Gene3D" id="3.40.50.1000">
    <property type="entry name" value="HAD superfamily/HAD-like"/>
    <property type="match status" value="1"/>
</dbReference>
<evidence type="ECO:0000313" key="1">
    <source>
        <dbReference type="EMBL" id="MCZ8511648.1"/>
    </source>
</evidence>
<gene>
    <name evidence="1" type="ORF">O9H85_04215</name>
</gene>
<organism evidence="1 2">
    <name type="scientific">Paenibacillus gyeongsangnamensis</name>
    <dbReference type="NCBI Taxonomy" id="3388067"/>
    <lineage>
        <taxon>Bacteria</taxon>
        <taxon>Bacillati</taxon>
        <taxon>Bacillota</taxon>
        <taxon>Bacilli</taxon>
        <taxon>Bacillales</taxon>
        <taxon>Paenibacillaceae</taxon>
        <taxon>Paenibacillus</taxon>
    </lineage>
</organism>
<dbReference type="NCBIfam" id="TIGR01484">
    <property type="entry name" value="HAD-SF-IIB"/>
    <property type="match status" value="1"/>
</dbReference>
<protein>
    <submittedName>
        <fullName evidence="1">Cof-type HAD-IIB family hydrolase</fullName>
    </submittedName>
</protein>
<accession>A0ABT4Q499</accession>
<keyword evidence="2" id="KW-1185">Reference proteome</keyword>
<name>A0ABT4Q499_9BACL</name>
<reference evidence="1 2" key="1">
    <citation type="submission" date="2022-12" db="EMBL/GenBank/DDBJ databases">
        <title>Draft genome sequence of Paenibacillus sp. dW9.</title>
        <authorList>
            <person name="Choi E.-W."/>
            <person name="Kim D.-U."/>
        </authorList>
    </citation>
    <scope>NUCLEOTIDE SEQUENCE [LARGE SCALE GENOMIC DNA]</scope>
    <source>
        <strain evidence="2">dW9</strain>
    </source>
</reference>
<sequence length="252" mass="28460">MTLQTNSRYKLIALDMDGTLLNRKGEISEQNRKWIQAALEADIKVILATSRSIRGVVEHARTLNLDLPVIVSNASEVWRTPDELLSRYEFNAEAKERILKVIKEYNGHIRFYIQYVGGQFNHDQWDPELAWEKQWLQVAIKSDDGELLDKIREEISSWGLLDICSSHYTNIECNPAGRSKGSGLLEVCNLFDIRMEEVIAVGDSLNDVSMIRAAGLGIAMGNAQEVVKQAADEITLSNEEDGVAAVIQRYFF</sequence>
<dbReference type="Pfam" id="PF08282">
    <property type="entry name" value="Hydrolase_3"/>
    <property type="match status" value="2"/>
</dbReference>
<dbReference type="Gene3D" id="3.30.1240.10">
    <property type="match status" value="1"/>
</dbReference>
<dbReference type="InterPro" id="IPR023214">
    <property type="entry name" value="HAD_sf"/>
</dbReference>
<dbReference type="Proteomes" id="UP001527882">
    <property type="component" value="Unassembled WGS sequence"/>
</dbReference>
<proteinExistence type="predicted"/>
<comment type="caution">
    <text evidence="1">The sequence shown here is derived from an EMBL/GenBank/DDBJ whole genome shotgun (WGS) entry which is preliminary data.</text>
</comment>
<dbReference type="SFLD" id="SFLDS00003">
    <property type="entry name" value="Haloacid_Dehalogenase"/>
    <property type="match status" value="1"/>
</dbReference>
<dbReference type="InterPro" id="IPR036412">
    <property type="entry name" value="HAD-like_sf"/>
</dbReference>
<dbReference type="InterPro" id="IPR006379">
    <property type="entry name" value="HAD-SF_hydro_IIB"/>
</dbReference>
<dbReference type="PANTHER" id="PTHR10000">
    <property type="entry name" value="PHOSPHOSERINE PHOSPHATASE"/>
    <property type="match status" value="1"/>
</dbReference>
<dbReference type="PROSITE" id="PS01228">
    <property type="entry name" value="COF_1"/>
    <property type="match status" value="1"/>
</dbReference>
<dbReference type="EMBL" id="JAQAGZ010000002">
    <property type="protein sequence ID" value="MCZ8511648.1"/>
    <property type="molecule type" value="Genomic_DNA"/>
</dbReference>
<dbReference type="PANTHER" id="PTHR10000:SF8">
    <property type="entry name" value="HAD SUPERFAMILY HYDROLASE-LIKE, TYPE 3"/>
    <property type="match status" value="1"/>
</dbReference>
<dbReference type="SFLD" id="SFLDG01140">
    <property type="entry name" value="C2.B:_Phosphomannomutase_and_P"/>
    <property type="match status" value="1"/>
</dbReference>
<dbReference type="CDD" id="cd07516">
    <property type="entry name" value="HAD_Pase"/>
    <property type="match status" value="1"/>
</dbReference>
<dbReference type="InterPro" id="IPR000150">
    <property type="entry name" value="Cof"/>
</dbReference>
<dbReference type="SUPFAM" id="SSF56784">
    <property type="entry name" value="HAD-like"/>
    <property type="match status" value="1"/>
</dbReference>
<dbReference type="GO" id="GO:0016787">
    <property type="term" value="F:hydrolase activity"/>
    <property type="evidence" value="ECO:0007669"/>
    <property type="project" value="UniProtKB-KW"/>
</dbReference>
<evidence type="ECO:0000313" key="2">
    <source>
        <dbReference type="Proteomes" id="UP001527882"/>
    </source>
</evidence>
<dbReference type="NCBIfam" id="TIGR00099">
    <property type="entry name" value="Cof-subfamily"/>
    <property type="match status" value="1"/>
</dbReference>
<keyword evidence="1" id="KW-0378">Hydrolase</keyword>
<dbReference type="PROSITE" id="PS01229">
    <property type="entry name" value="COF_2"/>
    <property type="match status" value="1"/>
</dbReference>
<dbReference type="PRINTS" id="PR00119">
    <property type="entry name" value="CATATPASE"/>
</dbReference>
<dbReference type="RefSeq" id="WP_269880044.1">
    <property type="nucleotide sequence ID" value="NZ_JAQAGZ010000002.1"/>
</dbReference>